<gene>
    <name evidence="2" type="ORF">CLV81_2264</name>
</gene>
<organism evidence="2 3">
    <name type="scientific">Flagellimonas meridianipacifica</name>
    <dbReference type="NCBI Taxonomy" id="1080225"/>
    <lineage>
        <taxon>Bacteria</taxon>
        <taxon>Pseudomonadati</taxon>
        <taxon>Bacteroidota</taxon>
        <taxon>Flavobacteriia</taxon>
        <taxon>Flavobacteriales</taxon>
        <taxon>Flavobacteriaceae</taxon>
        <taxon>Flagellimonas</taxon>
    </lineage>
</organism>
<evidence type="ECO:0000256" key="1">
    <source>
        <dbReference type="SAM" id="SignalP"/>
    </source>
</evidence>
<proteinExistence type="predicted"/>
<dbReference type="Proteomes" id="UP000237640">
    <property type="component" value="Unassembled WGS sequence"/>
</dbReference>
<keyword evidence="1" id="KW-0732">Signal</keyword>
<keyword evidence="3" id="KW-1185">Reference proteome</keyword>
<dbReference type="OrthoDB" id="883248at2"/>
<dbReference type="EMBL" id="PVYX01000002">
    <property type="protein sequence ID" value="PRX53874.1"/>
    <property type="molecule type" value="Genomic_DNA"/>
</dbReference>
<reference evidence="2 3" key="1">
    <citation type="submission" date="2018-03" db="EMBL/GenBank/DDBJ databases">
        <title>Genomic Encyclopedia of Archaeal and Bacterial Type Strains, Phase II (KMG-II): from individual species to whole genera.</title>
        <authorList>
            <person name="Goeker M."/>
        </authorList>
    </citation>
    <scope>NUCLEOTIDE SEQUENCE [LARGE SCALE GENOMIC DNA]</scope>
    <source>
        <strain evidence="2 3">DSM 25027</strain>
    </source>
</reference>
<evidence type="ECO:0000313" key="3">
    <source>
        <dbReference type="Proteomes" id="UP000237640"/>
    </source>
</evidence>
<feature type="signal peptide" evidence="1">
    <location>
        <begin position="1"/>
        <end position="18"/>
    </location>
</feature>
<evidence type="ECO:0000313" key="2">
    <source>
        <dbReference type="EMBL" id="PRX53874.1"/>
    </source>
</evidence>
<protein>
    <submittedName>
        <fullName evidence="2">Uncharacterized protein DUF3575</fullName>
    </submittedName>
</protein>
<feature type="chain" id="PRO_5015692293" evidence="1">
    <location>
        <begin position="19"/>
        <end position="177"/>
    </location>
</feature>
<sequence>MRQTLTILFLLCSLFISAQGQRNVEDSQFKVNFINPGLEYEVGIAQSQTLNFGAGLQFGVNSNGYAFFPALNGQYRYYYNFNRRLERNKQVRGNSANYLAASGTLFVEEVIIGDLESGNGYFGFVGPVYGFQRTYRSGFNFSAELGVGYYFDNFLDDDGFGPTASFSIGWVIGKGWR</sequence>
<dbReference type="AlphaFoldDB" id="A0A2T0M8P7"/>
<accession>A0A2T0M8P7</accession>
<dbReference type="RefSeq" id="WP_106145207.1">
    <property type="nucleotide sequence ID" value="NZ_PVYX01000002.1"/>
</dbReference>
<name>A0A2T0M8P7_9FLAO</name>
<comment type="caution">
    <text evidence="2">The sequence shown here is derived from an EMBL/GenBank/DDBJ whole genome shotgun (WGS) entry which is preliminary data.</text>
</comment>